<dbReference type="EMBL" id="DVKS01000116">
    <property type="protein sequence ID" value="HIT41782.1"/>
    <property type="molecule type" value="Genomic_DNA"/>
</dbReference>
<comment type="caution">
    <text evidence="7">The sequence shown here is derived from an EMBL/GenBank/DDBJ whole genome shotgun (WGS) entry which is preliminary data.</text>
</comment>
<dbReference type="InterPro" id="IPR006214">
    <property type="entry name" value="Bax_inhibitor_1-related"/>
</dbReference>
<proteinExistence type="inferred from homology"/>
<dbReference type="PANTHER" id="PTHR23291:SF50">
    <property type="entry name" value="PROTEIN LIFEGUARD 4"/>
    <property type="match status" value="1"/>
</dbReference>
<dbReference type="Proteomes" id="UP000886860">
    <property type="component" value="Unassembled WGS sequence"/>
</dbReference>
<evidence type="ECO:0000256" key="3">
    <source>
        <dbReference type="ARBA" id="ARBA00022692"/>
    </source>
</evidence>
<comment type="similarity">
    <text evidence="2 6">Belongs to the BI1 family.</text>
</comment>
<feature type="transmembrane region" description="Helical" evidence="6">
    <location>
        <begin position="147"/>
        <end position="165"/>
    </location>
</feature>
<evidence type="ECO:0000256" key="6">
    <source>
        <dbReference type="RuleBase" id="RU004379"/>
    </source>
</evidence>
<reference evidence="7" key="1">
    <citation type="submission" date="2020-10" db="EMBL/GenBank/DDBJ databases">
        <authorList>
            <person name="Gilroy R."/>
        </authorList>
    </citation>
    <scope>NUCLEOTIDE SEQUENCE</scope>
    <source>
        <strain evidence="7">CHK123-3438</strain>
    </source>
</reference>
<comment type="subcellular location">
    <subcellularLocation>
        <location evidence="1">Membrane</location>
        <topology evidence="1">Multi-pass membrane protein</topology>
    </subcellularLocation>
</comment>
<evidence type="ECO:0000256" key="4">
    <source>
        <dbReference type="ARBA" id="ARBA00022989"/>
    </source>
</evidence>
<feature type="transmembrane region" description="Helical" evidence="6">
    <location>
        <begin position="117"/>
        <end position="140"/>
    </location>
</feature>
<dbReference type="AlphaFoldDB" id="A0A9D1GJS3"/>
<dbReference type="Pfam" id="PF01027">
    <property type="entry name" value="Bax1-I"/>
    <property type="match status" value="1"/>
</dbReference>
<feature type="transmembrane region" description="Helical" evidence="6">
    <location>
        <begin position="211"/>
        <end position="231"/>
    </location>
</feature>
<evidence type="ECO:0000313" key="8">
    <source>
        <dbReference type="Proteomes" id="UP000886860"/>
    </source>
</evidence>
<keyword evidence="3 6" id="KW-0812">Transmembrane</keyword>
<dbReference type="CDD" id="cd10432">
    <property type="entry name" value="BI-1-like_bacterial"/>
    <property type="match status" value="1"/>
</dbReference>
<keyword evidence="4 6" id="KW-1133">Transmembrane helix</keyword>
<dbReference type="GO" id="GO:0005886">
    <property type="term" value="C:plasma membrane"/>
    <property type="evidence" value="ECO:0007669"/>
    <property type="project" value="TreeGrafter"/>
</dbReference>
<dbReference type="PANTHER" id="PTHR23291">
    <property type="entry name" value="BAX INHIBITOR-RELATED"/>
    <property type="match status" value="1"/>
</dbReference>
<evidence type="ECO:0000256" key="1">
    <source>
        <dbReference type="ARBA" id="ARBA00004141"/>
    </source>
</evidence>
<feature type="transmembrane region" description="Helical" evidence="6">
    <location>
        <begin position="171"/>
        <end position="190"/>
    </location>
</feature>
<reference evidence="7" key="2">
    <citation type="journal article" date="2021" name="PeerJ">
        <title>Extensive microbial diversity within the chicken gut microbiome revealed by metagenomics and culture.</title>
        <authorList>
            <person name="Gilroy R."/>
            <person name="Ravi A."/>
            <person name="Getino M."/>
            <person name="Pursley I."/>
            <person name="Horton D.L."/>
            <person name="Alikhan N.F."/>
            <person name="Baker D."/>
            <person name="Gharbi K."/>
            <person name="Hall N."/>
            <person name="Watson M."/>
            <person name="Adriaenssens E.M."/>
            <person name="Foster-Nyarko E."/>
            <person name="Jarju S."/>
            <person name="Secka A."/>
            <person name="Antonio M."/>
            <person name="Oren A."/>
            <person name="Chaudhuri R.R."/>
            <person name="La Ragione R."/>
            <person name="Hildebrand F."/>
            <person name="Pallen M.J."/>
        </authorList>
    </citation>
    <scope>NUCLEOTIDE SEQUENCE</scope>
    <source>
        <strain evidence="7">CHK123-3438</strain>
    </source>
</reference>
<feature type="transmembrane region" description="Helical" evidence="6">
    <location>
        <begin position="33"/>
        <end position="56"/>
    </location>
</feature>
<feature type="transmembrane region" description="Helical" evidence="6">
    <location>
        <begin position="92"/>
        <end position="111"/>
    </location>
</feature>
<gene>
    <name evidence="7" type="ORF">IAB60_06755</name>
</gene>
<name>A0A9D1GJS3_9FIRM</name>
<evidence type="ECO:0000256" key="2">
    <source>
        <dbReference type="ARBA" id="ARBA00010350"/>
    </source>
</evidence>
<protein>
    <submittedName>
        <fullName evidence="7">Bax inhibitor-1/YccA family protein</fullName>
    </submittedName>
</protein>
<organism evidence="7 8">
    <name type="scientific">Candidatus Caccovicinus merdipullorum</name>
    <dbReference type="NCBI Taxonomy" id="2840724"/>
    <lineage>
        <taxon>Bacteria</taxon>
        <taxon>Bacillati</taxon>
        <taxon>Bacillota</taxon>
        <taxon>Clostridia</taxon>
        <taxon>Eubacteriales</taxon>
        <taxon>Candidatus Caccovicinus</taxon>
    </lineage>
</organism>
<evidence type="ECO:0000256" key="5">
    <source>
        <dbReference type="ARBA" id="ARBA00023136"/>
    </source>
</evidence>
<sequence length="238" mass="26960">MNEDWMNQAYPKESPVSAPSVTLGGYVARTFGWMFAGLLTTFLVAFSGYMTGWIALVTYIPGWIYLLLIAEVATVVFLSARVTKMGINTARALFFLYSALNGIVFSLYFLLFDLASMVLIFGVTALFFGVMAVMGTVMHLDFSRIRPLMMGGLIFLAVFWLLGMFINLSQFEMIVCTLGIFLFLGFTAYDTHKIKEFYAFYSQDEQMLKKASIISALELYLDFINLFVYLLRVLGRKK</sequence>
<feature type="transmembrane region" description="Helical" evidence="6">
    <location>
        <begin position="62"/>
        <end position="80"/>
    </location>
</feature>
<accession>A0A9D1GJS3</accession>
<keyword evidence="5 6" id="KW-0472">Membrane</keyword>
<evidence type="ECO:0000313" key="7">
    <source>
        <dbReference type="EMBL" id="HIT41782.1"/>
    </source>
</evidence>